<reference evidence="1" key="1">
    <citation type="submission" date="2024-12" db="EMBL/GenBank/DDBJ databases">
        <authorList>
            <person name="Wu N."/>
        </authorList>
    </citation>
    <scope>NUCLEOTIDE SEQUENCE</scope>
    <source>
        <strain evidence="1">P15</strain>
    </source>
</reference>
<comment type="caution">
    <text evidence="1">The sequence shown here is derived from an EMBL/GenBank/DDBJ whole genome shotgun (WGS) entry which is preliminary data.</text>
</comment>
<gene>
    <name evidence="1" type="ORF">ACI1P1_15780</name>
</gene>
<proteinExistence type="predicted"/>
<dbReference type="Proteomes" id="UP001631969">
    <property type="component" value="Unassembled WGS sequence"/>
</dbReference>
<evidence type="ECO:0000313" key="2">
    <source>
        <dbReference type="Proteomes" id="UP001631969"/>
    </source>
</evidence>
<accession>A0ACC7P0C5</accession>
<organism evidence="1 2">
    <name type="scientific">Paenibacillus mesotrionivorans</name>
    <dbReference type="NCBI Taxonomy" id="3160968"/>
    <lineage>
        <taxon>Bacteria</taxon>
        <taxon>Bacillati</taxon>
        <taxon>Bacillota</taxon>
        <taxon>Bacilli</taxon>
        <taxon>Bacillales</taxon>
        <taxon>Paenibacillaceae</taxon>
        <taxon>Paenibacillus</taxon>
    </lineage>
</organism>
<evidence type="ECO:0000313" key="1">
    <source>
        <dbReference type="EMBL" id="MFM9329755.1"/>
    </source>
</evidence>
<protein>
    <submittedName>
        <fullName evidence="1">Pentapeptide repeat-containing protein</fullName>
    </submittedName>
</protein>
<sequence length="280" mass="30081">MMNHSVIDPLQPHLQTDCSQCFGLCCVALPYAKSADFPCDKPGGSPCRHLQKDYRCGIHDSLRGQGYKGCTVYDCFGAGERVSKQTFGGHSWREDSGTADRMLAVFPVMQQLHEIISYLREIAAAGRTAALHAEAGQAIARLEELAAQPPEALLELDLPAVRAGVNGTLQEASRLVRQQGVAASGRSASALPTRKDFFGANLKGKLWRGANLRGAMLIAANLQKADLRDCDFIGADLRDADLRGADLRGALFLSQMQVNSAKGDAGTRLPPGLRAPGHWA</sequence>
<keyword evidence="2" id="KW-1185">Reference proteome</keyword>
<dbReference type="EMBL" id="JBJURJ010000009">
    <property type="protein sequence ID" value="MFM9329755.1"/>
    <property type="molecule type" value="Genomic_DNA"/>
</dbReference>
<name>A0ACC7P0C5_9BACL</name>